<dbReference type="InterPro" id="IPR015270">
    <property type="entry name" value="RDM1_plant"/>
</dbReference>
<gene>
    <name evidence="2" type="primary">LOC123412547</name>
</gene>
<dbReference type="PANTHER" id="PTHR36366:SF1">
    <property type="entry name" value="PROTEIN RDM1"/>
    <property type="match status" value="1"/>
</dbReference>
<organism evidence="2 3">
    <name type="scientific">Hordeum vulgare subsp. vulgare</name>
    <name type="common">Domesticated barley</name>
    <dbReference type="NCBI Taxonomy" id="112509"/>
    <lineage>
        <taxon>Eukaryota</taxon>
        <taxon>Viridiplantae</taxon>
        <taxon>Streptophyta</taxon>
        <taxon>Embryophyta</taxon>
        <taxon>Tracheophyta</taxon>
        <taxon>Spermatophyta</taxon>
        <taxon>Magnoliopsida</taxon>
        <taxon>Liliopsida</taxon>
        <taxon>Poales</taxon>
        <taxon>Poaceae</taxon>
        <taxon>BOP clade</taxon>
        <taxon>Pooideae</taxon>
        <taxon>Triticodae</taxon>
        <taxon>Triticeae</taxon>
        <taxon>Hordeinae</taxon>
        <taxon>Hordeum</taxon>
    </lineage>
</organism>
<dbReference type="RefSeq" id="XP_044961431.1">
    <property type="nucleotide sequence ID" value="XM_045105496.1"/>
</dbReference>
<evidence type="ECO:0000256" key="1">
    <source>
        <dbReference type="SAM" id="MobiDB-lite"/>
    </source>
</evidence>
<name>A0A8I6YHB8_HORVV</name>
<protein>
    <recommendedName>
        <fullName evidence="4">Protein RDM1</fullName>
    </recommendedName>
</protein>
<reference evidence="3" key="1">
    <citation type="journal article" date="2012" name="Nature">
        <title>A physical, genetic and functional sequence assembly of the barley genome.</title>
        <authorList>
            <consortium name="The International Barley Genome Sequencing Consortium"/>
            <person name="Mayer K.F."/>
            <person name="Waugh R."/>
            <person name="Brown J.W."/>
            <person name="Schulman A."/>
            <person name="Langridge P."/>
            <person name="Platzer M."/>
            <person name="Fincher G.B."/>
            <person name="Muehlbauer G.J."/>
            <person name="Sato K."/>
            <person name="Close T.J."/>
            <person name="Wise R.P."/>
            <person name="Stein N."/>
        </authorList>
    </citation>
    <scope>NUCLEOTIDE SEQUENCE [LARGE SCALE GENOMIC DNA]</scope>
    <source>
        <strain evidence="3">cv. Morex</strain>
    </source>
</reference>
<dbReference type="SUPFAM" id="SSF109920">
    <property type="entry name" value="Hypothetical protein At3g22680"/>
    <property type="match status" value="1"/>
</dbReference>
<dbReference type="Gramene" id="HORVU.MOREX.r3.7HG0722950.1">
    <property type="protein sequence ID" value="HORVU.MOREX.r3.7HG0722950.1"/>
    <property type="gene ID" value="HORVU.MOREX.r3.7HG0722950"/>
</dbReference>
<evidence type="ECO:0008006" key="4">
    <source>
        <dbReference type="Google" id="ProtNLM"/>
    </source>
</evidence>
<dbReference type="InterPro" id="IPR036319">
    <property type="entry name" value="RDM1_sf"/>
</dbReference>
<reference evidence="2" key="3">
    <citation type="submission" date="2022-01" db="UniProtKB">
        <authorList>
            <consortium name="EnsemblPlants"/>
        </authorList>
    </citation>
    <scope>IDENTIFICATION</scope>
    <source>
        <strain evidence="2">subsp. vulgare</strain>
    </source>
</reference>
<dbReference type="GO" id="GO:0030422">
    <property type="term" value="P:siRNA processing"/>
    <property type="evidence" value="ECO:0007669"/>
    <property type="project" value="EnsemblPlants"/>
</dbReference>
<dbReference type="Gramene" id="HORVU.MOREX.r2.7HG0599510.1">
    <property type="protein sequence ID" value="HORVU.MOREX.r2.7HG0599510.1"/>
    <property type="gene ID" value="HORVU.MOREX.r2.7HG0599510"/>
</dbReference>
<keyword evidence="3" id="KW-1185">Reference proteome</keyword>
<reference evidence="2" key="2">
    <citation type="submission" date="2020-10" db="EMBL/GenBank/DDBJ databases">
        <authorList>
            <person name="Scholz U."/>
            <person name="Mascher M."/>
            <person name="Fiebig A."/>
        </authorList>
    </citation>
    <scope>NUCLEOTIDE SEQUENCE [LARGE SCALE GENOMIC DNA]</scope>
    <source>
        <strain evidence="2">cv. Morex</strain>
    </source>
</reference>
<dbReference type="Proteomes" id="UP000011116">
    <property type="component" value="Chromosome 7H"/>
</dbReference>
<dbReference type="GO" id="GO:0080188">
    <property type="term" value="P:gene silencing by siRNA-directed DNA methylation"/>
    <property type="evidence" value="ECO:0007669"/>
    <property type="project" value="EnsemblPlants"/>
</dbReference>
<feature type="region of interest" description="Disordered" evidence="1">
    <location>
        <begin position="1"/>
        <end position="94"/>
    </location>
</feature>
<dbReference type="GO" id="GO:0000419">
    <property type="term" value="C:RNA polymerase V complex"/>
    <property type="evidence" value="ECO:0007669"/>
    <property type="project" value="EnsemblPlants"/>
</dbReference>
<proteinExistence type="predicted"/>
<dbReference type="PANTHER" id="PTHR36366">
    <property type="entry name" value="PROTEIN RDM1"/>
    <property type="match status" value="1"/>
</dbReference>
<accession>A0A8I6YHB8</accession>
<dbReference type="Pfam" id="PF09187">
    <property type="entry name" value="RdDM_RDM1"/>
    <property type="match status" value="1"/>
</dbReference>
<evidence type="ECO:0000313" key="2">
    <source>
        <dbReference type="EnsemblPlants" id="HORVU.MOREX.r3.7HG0722950.1"/>
    </source>
</evidence>
<dbReference type="SMR" id="A0A8I6YHB8"/>
<dbReference type="GeneID" id="123412547"/>
<dbReference type="AlphaFoldDB" id="A0A8I6YHB8"/>
<evidence type="ECO:0000313" key="3">
    <source>
        <dbReference type="Proteomes" id="UP000011116"/>
    </source>
</evidence>
<dbReference type="EnsemblPlants" id="HORVU.MOREX.r3.7HG0722950.1">
    <property type="protein sequence ID" value="HORVU.MOREX.r3.7HG0722950.1"/>
    <property type="gene ID" value="HORVU.MOREX.r3.7HG0722950"/>
</dbReference>
<dbReference type="Gene3D" id="1.20.120.690">
    <property type="entry name" value="RDM1 protein domain"/>
    <property type="match status" value="1"/>
</dbReference>
<sequence length="220" mass="24591">MDSPSGGIEGFGFRVISPSPAPATRERDLQPPSSRRRSISPFRRPGMKRAAPSEEPVELSSGDDASSDSDDEAGNGKGENSFRLPMSSKSTAPAKGALIRRAEMYQEYMKHIPIPDHCSSLIPSTSWLGLGRSVKQLYEQPLHYLTNILLRQWDQQRVGSDNEHQPLDAIIHPMKAQALIWATEEIHRLTTSSDYLGKLWAKDPMYHAYIDPVFPSLKLH</sequence>